<proteinExistence type="predicted"/>
<reference evidence="4" key="1">
    <citation type="submission" date="2020-12" db="EMBL/GenBank/DDBJ databases">
        <authorList>
            <person name="Iha C."/>
        </authorList>
    </citation>
    <scope>NUCLEOTIDE SEQUENCE</scope>
</reference>
<dbReference type="Pfam" id="PF03881">
    <property type="entry name" value="Fructosamin_kin"/>
    <property type="match status" value="1"/>
</dbReference>
<feature type="compositionally biased region" description="Low complexity" evidence="3">
    <location>
        <begin position="8"/>
        <end position="24"/>
    </location>
</feature>
<dbReference type="AlphaFoldDB" id="A0A8S1J8L3"/>
<evidence type="ECO:0000256" key="3">
    <source>
        <dbReference type="SAM" id="MobiDB-lite"/>
    </source>
</evidence>
<evidence type="ECO:0000313" key="5">
    <source>
        <dbReference type="Proteomes" id="UP000708148"/>
    </source>
</evidence>
<dbReference type="GO" id="GO:0102193">
    <property type="term" value="F:protein-ribulosamine 3-kinase activity"/>
    <property type="evidence" value="ECO:0007669"/>
    <property type="project" value="UniProtKB-EC"/>
</dbReference>
<feature type="compositionally biased region" description="Low complexity" evidence="3">
    <location>
        <begin position="51"/>
        <end position="60"/>
    </location>
</feature>
<comment type="catalytic activity">
    <reaction evidence="2">
        <text>N(6)-D-ribulosyl-L-lysyl-[protein] + ATP = N(6)-(3-O-phospho-D-ribulosyl)-L-lysyl-[protein] + ADP + H(+)</text>
        <dbReference type="Rhea" id="RHEA:48432"/>
        <dbReference type="Rhea" id="RHEA-COMP:12103"/>
        <dbReference type="Rhea" id="RHEA-COMP:12104"/>
        <dbReference type="ChEBI" id="CHEBI:15378"/>
        <dbReference type="ChEBI" id="CHEBI:30616"/>
        <dbReference type="ChEBI" id="CHEBI:90418"/>
        <dbReference type="ChEBI" id="CHEBI:90420"/>
        <dbReference type="ChEBI" id="CHEBI:456216"/>
        <dbReference type="EC" id="2.7.1.172"/>
    </reaction>
    <physiologicalReaction direction="left-to-right" evidence="2">
        <dbReference type="Rhea" id="RHEA:48433"/>
    </physiologicalReaction>
</comment>
<feature type="region of interest" description="Disordered" evidence="3">
    <location>
        <begin position="1"/>
        <end position="60"/>
    </location>
</feature>
<organism evidence="4 5">
    <name type="scientific">Ostreobium quekettii</name>
    <dbReference type="NCBI Taxonomy" id="121088"/>
    <lineage>
        <taxon>Eukaryota</taxon>
        <taxon>Viridiplantae</taxon>
        <taxon>Chlorophyta</taxon>
        <taxon>core chlorophytes</taxon>
        <taxon>Ulvophyceae</taxon>
        <taxon>TCBD clade</taxon>
        <taxon>Bryopsidales</taxon>
        <taxon>Ostreobineae</taxon>
        <taxon>Ostreobiaceae</taxon>
        <taxon>Ostreobium</taxon>
    </lineage>
</organism>
<dbReference type="Gene3D" id="3.30.200.20">
    <property type="entry name" value="Phosphorylase Kinase, domain 1"/>
    <property type="match status" value="1"/>
</dbReference>
<dbReference type="OrthoDB" id="5772781at2759"/>
<dbReference type="InterPro" id="IPR016477">
    <property type="entry name" value="Fructo-/Ketosamine-3-kinase"/>
</dbReference>
<gene>
    <name evidence="4" type="ORF">OSTQU699_LOCUS9010</name>
</gene>
<accession>A0A8S1J8L3</accession>
<evidence type="ECO:0000256" key="1">
    <source>
        <dbReference type="ARBA" id="ARBA00011961"/>
    </source>
</evidence>
<evidence type="ECO:0000313" key="4">
    <source>
        <dbReference type="EMBL" id="CAD7703653.1"/>
    </source>
</evidence>
<dbReference type="SUPFAM" id="SSF56112">
    <property type="entry name" value="Protein kinase-like (PK-like)"/>
    <property type="match status" value="1"/>
</dbReference>
<comment type="caution">
    <text evidence="4">The sequence shown here is derived from an EMBL/GenBank/DDBJ whole genome shotgun (WGS) entry which is preliminary data.</text>
</comment>
<keyword evidence="5" id="KW-1185">Reference proteome</keyword>
<dbReference type="PANTHER" id="PTHR12149:SF8">
    <property type="entry name" value="PROTEIN-RIBULOSAMINE 3-KINASE"/>
    <property type="match status" value="1"/>
</dbReference>
<dbReference type="Gene3D" id="3.90.1200.10">
    <property type="match status" value="1"/>
</dbReference>
<name>A0A8S1J8L3_9CHLO</name>
<dbReference type="EMBL" id="CAJHUC010002344">
    <property type="protein sequence ID" value="CAD7703653.1"/>
    <property type="molecule type" value="Genomic_DNA"/>
</dbReference>
<protein>
    <recommendedName>
        <fullName evidence="1">protein-ribulosamine 3-kinase</fullName>
        <ecNumber evidence="1">2.7.1.172</ecNumber>
    </recommendedName>
</protein>
<sequence length="349" mass="38456">MVPDGGRASRPASAANLPPLAASSRGERAPGGADVIRQTRWPGRAAGGRRGSAVQAASGGTAERWIEDNLDMGPVVKSSLVGSSGWSSQYIYETDSGVKLFVKTSRGSDEGMFKGEALGLQAMYDTHTMRIPKVYHFGVLPANGGSFIVMEHLNFSGRASHEELGRRLAQMHLAEPQDDKARKGLFGFPVDNTIGGTPQPNGWMDNWVDFFRERRLRHQLELAGDGRLMQMGERLMASLETFFDGVSVKPSVLHGDLWSGNIAAVDGEPSIFDPAVYYGHHEAEFGMSWCAGFSAAFWKAYHDIIPRSPGFEERKKIYLLYHYLNHYNLFGSGYYGECQSLLSQLTRKL</sequence>
<dbReference type="InterPro" id="IPR011009">
    <property type="entry name" value="Kinase-like_dom_sf"/>
</dbReference>
<dbReference type="EC" id="2.7.1.172" evidence="1"/>
<dbReference type="PANTHER" id="PTHR12149">
    <property type="entry name" value="FRUCTOSAMINE 3 KINASE-RELATED PROTEIN"/>
    <property type="match status" value="1"/>
</dbReference>
<dbReference type="Proteomes" id="UP000708148">
    <property type="component" value="Unassembled WGS sequence"/>
</dbReference>
<evidence type="ECO:0000256" key="2">
    <source>
        <dbReference type="ARBA" id="ARBA00048655"/>
    </source>
</evidence>